<protein>
    <submittedName>
        <fullName evidence="1">Uncharacterized protein</fullName>
    </submittedName>
</protein>
<dbReference type="AlphaFoldDB" id="A0A7Y0EL97"/>
<accession>A0A7Y0EL97</accession>
<evidence type="ECO:0000313" key="1">
    <source>
        <dbReference type="EMBL" id="NMM65548.1"/>
    </source>
</evidence>
<evidence type="ECO:0000313" key="2">
    <source>
        <dbReference type="Proteomes" id="UP000537131"/>
    </source>
</evidence>
<dbReference type="RefSeq" id="WP_169300127.1">
    <property type="nucleotide sequence ID" value="NZ_JABBNI010000065.1"/>
</dbReference>
<keyword evidence="2" id="KW-1185">Reference proteome</keyword>
<reference evidence="1 2" key="1">
    <citation type="submission" date="2020-04" db="EMBL/GenBank/DDBJ databases">
        <authorList>
            <person name="Doyle D.A."/>
        </authorList>
    </citation>
    <scope>NUCLEOTIDE SEQUENCE [LARGE SCALE GENOMIC DNA]</scope>
    <source>
        <strain evidence="1 2">P21</strain>
    </source>
</reference>
<comment type="caution">
    <text evidence="1">The sequence shown here is derived from an EMBL/GenBank/DDBJ whole genome shotgun (WGS) entry which is preliminary data.</text>
</comment>
<name>A0A7Y0EL97_9CLOT</name>
<gene>
    <name evidence="1" type="ORF">HBE96_23505</name>
</gene>
<sequence length="125" mass="15248">MKKIIELETLYYNYEDEGLRNIINYLEDGFNRFSNNIMTRQCIQSRPIYVDIIMDNETHNNVQLAFVDQKWYPITKMWVRTSSNQVNVKEKVEIDTEKYIDTIYDIENLVEYIKKEKYTQYIPIR</sequence>
<dbReference type="Proteomes" id="UP000537131">
    <property type="component" value="Unassembled WGS sequence"/>
</dbReference>
<organism evidence="1 2">
    <name type="scientific">Clostridium muellerianum</name>
    <dbReference type="NCBI Taxonomy" id="2716538"/>
    <lineage>
        <taxon>Bacteria</taxon>
        <taxon>Bacillati</taxon>
        <taxon>Bacillota</taxon>
        <taxon>Clostridia</taxon>
        <taxon>Eubacteriales</taxon>
        <taxon>Clostridiaceae</taxon>
        <taxon>Clostridium</taxon>
    </lineage>
</organism>
<reference evidence="1 2" key="2">
    <citation type="submission" date="2020-06" db="EMBL/GenBank/DDBJ databases">
        <title>Complete Genome Sequence of Clostridium muelleri sp. nov. P21T, an Acid-Alcohol Producing Acetogen Isolated from Old Hay.</title>
        <authorList>
            <person name="Duncan K.E."/>
            <person name="Tanner R.S."/>
        </authorList>
    </citation>
    <scope>NUCLEOTIDE SEQUENCE [LARGE SCALE GENOMIC DNA]</scope>
    <source>
        <strain evidence="1 2">P21</strain>
    </source>
</reference>
<proteinExistence type="predicted"/>
<dbReference type="EMBL" id="JABBNI010000065">
    <property type="protein sequence ID" value="NMM65548.1"/>
    <property type="molecule type" value="Genomic_DNA"/>
</dbReference>